<proteinExistence type="predicted"/>
<accession>A0A2B4S123</accession>
<keyword evidence="2" id="KW-0479">Metal-binding</keyword>
<dbReference type="Pfam" id="PF13359">
    <property type="entry name" value="DDE_Tnp_4"/>
    <property type="match status" value="1"/>
</dbReference>
<dbReference type="InterPro" id="IPR027806">
    <property type="entry name" value="HARBI1_dom"/>
</dbReference>
<dbReference type="AlphaFoldDB" id="A0A2B4S123"/>
<evidence type="ECO:0000256" key="5">
    <source>
        <dbReference type="ARBA" id="ARBA00023125"/>
    </source>
</evidence>
<dbReference type="InterPro" id="IPR038441">
    <property type="entry name" value="THAP_Znf_sf"/>
</dbReference>
<dbReference type="GO" id="GO:0003677">
    <property type="term" value="F:DNA binding"/>
    <property type="evidence" value="ECO:0007669"/>
    <property type="project" value="UniProtKB-UniRule"/>
</dbReference>
<dbReference type="Proteomes" id="UP000225706">
    <property type="component" value="Unassembled WGS sequence"/>
</dbReference>
<evidence type="ECO:0000256" key="3">
    <source>
        <dbReference type="ARBA" id="ARBA00022771"/>
    </source>
</evidence>
<keyword evidence="4" id="KW-0862">Zinc</keyword>
<feature type="domain" description="THAP-type" evidence="8">
    <location>
        <begin position="43"/>
        <end position="118"/>
    </location>
</feature>
<gene>
    <name evidence="9" type="primary">thap11</name>
    <name evidence="9" type="ORF">AWC38_SpisGene11848</name>
</gene>
<organism evidence="9 10">
    <name type="scientific">Stylophora pistillata</name>
    <name type="common">Smooth cauliflower coral</name>
    <dbReference type="NCBI Taxonomy" id="50429"/>
    <lineage>
        <taxon>Eukaryota</taxon>
        <taxon>Metazoa</taxon>
        <taxon>Cnidaria</taxon>
        <taxon>Anthozoa</taxon>
        <taxon>Hexacorallia</taxon>
        <taxon>Scleractinia</taxon>
        <taxon>Astrocoeniina</taxon>
        <taxon>Pocilloporidae</taxon>
        <taxon>Stylophora</taxon>
    </lineage>
</organism>
<dbReference type="SUPFAM" id="SSF57716">
    <property type="entry name" value="Glucocorticoid receptor-like (DNA-binding domain)"/>
    <property type="match status" value="1"/>
</dbReference>
<comment type="caution">
    <text evidence="9">The sequence shown here is derived from an EMBL/GenBank/DDBJ whole genome shotgun (WGS) entry which is preliminary data.</text>
</comment>
<evidence type="ECO:0000313" key="10">
    <source>
        <dbReference type="Proteomes" id="UP000225706"/>
    </source>
</evidence>
<sequence>MIMLQQHRKNTGQHYLAEQLYLVQLKNSGPVMNWNISRSEASLPEELNLRYPKKIVKRSHVENLRWHFIPKDPKKRAQWIASISKGLVGFEPGNYKTVCSNHFQYGKPTYSSPTPTLYMVPSDSNKPSPKKRKLVARHEVVSTAEASNNSSFKEEGTQCLIINPLTYGSMKFADLTTEQDVQRFTGFPNVETFQLMFNTLFEKAMCMHYWKGDKESALKDTTKPRSNNVQRALTLEQEFLLTMMRIKLGLFVFDLALRFKVSEATVSSVFTTWVKLMSKELKWMISWPDRYLIQRNMPDMFRRYYRKCRVIIDCTELFSETPSSLENAAMCWSNYKQHYTLKFLIGITPNGHISFVSETFSGRSSDVFIVENSGFLNYLQPHDQVMADRGFKIHDLLAYYQCSLTIPPSKHSNLQMSGADVRNTSLIANMAREEERPGRGRRERERRRQAAGMGREERREVMGRNRQVARQMLIEAGRRIGDPPSQFVSRTHG</sequence>
<evidence type="ECO:0000259" key="8">
    <source>
        <dbReference type="PROSITE" id="PS50950"/>
    </source>
</evidence>
<evidence type="ECO:0000256" key="7">
    <source>
        <dbReference type="SAM" id="MobiDB-lite"/>
    </source>
</evidence>
<dbReference type="PROSITE" id="PS50950">
    <property type="entry name" value="ZF_THAP"/>
    <property type="match status" value="1"/>
</dbReference>
<evidence type="ECO:0000313" key="9">
    <source>
        <dbReference type="EMBL" id="PFX23601.1"/>
    </source>
</evidence>
<dbReference type="OrthoDB" id="5954601at2759"/>
<evidence type="ECO:0000256" key="2">
    <source>
        <dbReference type="ARBA" id="ARBA00022723"/>
    </source>
</evidence>
<dbReference type="Gene3D" id="6.20.210.20">
    <property type="entry name" value="THAP domain"/>
    <property type="match status" value="1"/>
</dbReference>
<dbReference type="PANTHER" id="PTHR23080">
    <property type="entry name" value="THAP DOMAIN PROTEIN"/>
    <property type="match status" value="1"/>
</dbReference>
<dbReference type="Pfam" id="PF13613">
    <property type="entry name" value="HTH_Tnp_4"/>
    <property type="match status" value="1"/>
</dbReference>
<dbReference type="STRING" id="50429.A0A2B4S123"/>
<feature type="region of interest" description="Disordered" evidence="7">
    <location>
        <begin position="432"/>
        <end position="460"/>
    </location>
</feature>
<keyword evidence="5 6" id="KW-0238">DNA-binding</keyword>
<dbReference type="InterPro" id="IPR006612">
    <property type="entry name" value="THAP_Znf"/>
</dbReference>
<protein>
    <submittedName>
        <fullName evidence="9">THAP domain-containing protein 11</fullName>
    </submittedName>
</protein>
<dbReference type="GO" id="GO:0008270">
    <property type="term" value="F:zinc ion binding"/>
    <property type="evidence" value="ECO:0007669"/>
    <property type="project" value="UniProtKB-KW"/>
</dbReference>
<evidence type="ECO:0000256" key="1">
    <source>
        <dbReference type="ARBA" id="ARBA00001968"/>
    </source>
</evidence>
<comment type="cofactor">
    <cofactor evidence="1">
        <name>a divalent metal cation</name>
        <dbReference type="ChEBI" id="CHEBI:60240"/>
    </cofactor>
</comment>
<name>A0A2B4S123_STYPI</name>
<keyword evidence="10" id="KW-1185">Reference proteome</keyword>
<evidence type="ECO:0000256" key="4">
    <source>
        <dbReference type="ARBA" id="ARBA00022833"/>
    </source>
</evidence>
<reference evidence="10" key="1">
    <citation type="journal article" date="2017" name="bioRxiv">
        <title>Comparative analysis of the genomes of Stylophora pistillata and Acropora digitifera provides evidence for extensive differences between species of corals.</title>
        <authorList>
            <person name="Voolstra C.R."/>
            <person name="Li Y."/>
            <person name="Liew Y.J."/>
            <person name="Baumgarten S."/>
            <person name="Zoccola D."/>
            <person name="Flot J.-F."/>
            <person name="Tambutte S."/>
            <person name="Allemand D."/>
            <person name="Aranda M."/>
        </authorList>
    </citation>
    <scope>NUCLEOTIDE SEQUENCE [LARGE SCALE GENOMIC DNA]</scope>
</reference>
<dbReference type="EMBL" id="LSMT01000203">
    <property type="protein sequence ID" value="PFX23601.1"/>
    <property type="molecule type" value="Genomic_DNA"/>
</dbReference>
<dbReference type="InterPro" id="IPR027805">
    <property type="entry name" value="Transposase_HTH_dom"/>
</dbReference>
<evidence type="ECO:0000256" key="6">
    <source>
        <dbReference type="PROSITE-ProRule" id="PRU00309"/>
    </source>
</evidence>
<keyword evidence="3 6" id="KW-0863">Zinc-finger</keyword>